<dbReference type="SUPFAM" id="SSF54909">
    <property type="entry name" value="Dimeric alpha+beta barrel"/>
    <property type="match status" value="1"/>
</dbReference>
<dbReference type="InterPro" id="IPR000485">
    <property type="entry name" value="AsnC-type_HTH_dom"/>
</dbReference>
<dbReference type="CDD" id="cd00090">
    <property type="entry name" value="HTH_ARSR"/>
    <property type="match status" value="1"/>
</dbReference>
<comment type="caution">
    <text evidence="7">The sequence shown here is derived from an EMBL/GenBank/DDBJ whole genome shotgun (WGS) entry which is preliminary data.</text>
</comment>
<evidence type="ECO:0000256" key="4">
    <source>
        <dbReference type="ARBA" id="ARBA00023163"/>
    </source>
</evidence>
<dbReference type="Gene3D" id="3.30.70.920">
    <property type="match status" value="1"/>
</dbReference>
<dbReference type="PROSITE" id="PS50956">
    <property type="entry name" value="HTH_ASNC_2"/>
    <property type="match status" value="1"/>
</dbReference>
<dbReference type="PANTHER" id="PTHR30154">
    <property type="entry name" value="LEUCINE-RESPONSIVE REGULATORY PROTEIN"/>
    <property type="match status" value="1"/>
</dbReference>
<dbReference type="RefSeq" id="WP_209288178.1">
    <property type="nucleotide sequence ID" value="NZ_JACVEW010000020.1"/>
</dbReference>
<evidence type="ECO:0000313" key="8">
    <source>
        <dbReference type="Proteomes" id="UP000810171"/>
    </source>
</evidence>
<dbReference type="InterPro" id="IPR011991">
    <property type="entry name" value="ArsR-like_HTH"/>
</dbReference>
<keyword evidence="4" id="KW-0804">Transcription</keyword>
<dbReference type="InterPro" id="IPR011008">
    <property type="entry name" value="Dimeric_a/b-barrel"/>
</dbReference>
<dbReference type="InterPro" id="IPR019887">
    <property type="entry name" value="Tscrpt_reg_AsnC/Lrp_C"/>
</dbReference>
<dbReference type="SUPFAM" id="SSF46785">
    <property type="entry name" value="Winged helix' DNA-binding domain"/>
    <property type="match status" value="1"/>
</dbReference>
<dbReference type="Proteomes" id="UP000810171">
    <property type="component" value="Unassembled WGS sequence"/>
</dbReference>
<gene>
    <name evidence="7" type="ORF">H9C73_12520</name>
</gene>
<keyword evidence="1" id="KW-0805">Transcription regulation</keyword>
<organism evidence="7 8">
    <name type="scientific">Marinobacterium alkalitolerans</name>
    <dbReference type="NCBI Taxonomy" id="1542925"/>
    <lineage>
        <taxon>Bacteria</taxon>
        <taxon>Pseudomonadati</taxon>
        <taxon>Pseudomonadota</taxon>
        <taxon>Gammaproteobacteria</taxon>
        <taxon>Oceanospirillales</taxon>
        <taxon>Oceanospirillaceae</taxon>
        <taxon>Marinobacterium</taxon>
    </lineage>
</organism>
<dbReference type="Gene3D" id="1.10.10.10">
    <property type="entry name" value="Winged helix-like DNA-binding domain superfamily/Winged helix DNA-binding domain"/>
    <property type="match status" value="1"/>
</dbReference>
<dbReference type="PROSITE" id="PS00519">
    <property type="entry name" value="HTH_ASNC_1"/>
    <property type="match status" value="1"/>
</dbReference>
<evidence type="ECO:0000256" key="3">
    <source>
        <dbReference type="ARBA" id="ARBA00023159"/>
    </source>
</evidence>
<dbReference type="InterPro" id="IPR036388">
    <property type="entry name" value="WH-like_DNA-bd_sf"/>
</dbReference>
<dbReference type="Pfam" id="PF01037">
    <property type="entry name" value="AsnC_trans_reg"/>
    <property type="match status" value="1"/>
</dbReference>
<dbReference type="EMBL" id="JACVEW010000020">
    <property type="protein sequence ID" value="MBP0049556.1"/>
    <property type="molecule type" value="Genomic_DNA"/>
</dbReference>
<name>A0ABS3ZCX0_9GAMM</name>
<keyword evidence="8" id="KW-1185">Reference proteome</keyword>
<dbReference type="Pfam" id="PF13412">
    <property type="entry name" value="HTH_24"/>
    <property type="match status" value="1"/>
</dbReference>
<keyword evidence="3" id="KW-0010">Activator</keyword>
<dbReference type="InterPro" id="IPR019888">
    <property type="entry name" value="Tscrpt_reg_AsnC-like"/>
</dbReference>
<proteinExistence type="predicted"/>
<evidence type="ECO:0000259" key="6">
    <source>
        <dbReference type="PROSITE" id="PS50956"/>
    </source>
</evidence>
<keyword evidence="2" id="KW-0238">DNA-binding</keyword>
<dbReference type="PRINTS" id="PR00033">
    <property type="entry name" value="HTHASNC"/>
</dbReference>
<feature type="domain" description="HTH asnC-type" evidence="6">
    <location>
        <begin position="12"/>
        <end position="73"/>
    </location>
</feature>
<accession>A0ABS3ZCX0</accession>
<reference evidence="7 8" key="1">
    <citation type="submission" date="2020-09" db="EMBL/GenBank/DDBJ databases">
        <authorList>
            <person name="Tanuku N.R.S."/>
        </authorList>
    </citation>
    <scope>NUCLEOTIDE SEQUENCE [LARGE SCALE GENOMIC DNA]</scope>
    <source>
        <strain evidence="7 8">AK62</strain>
    </source>
</reference>
<evidence type="ECO:0000313" key="7">
    <source>
        <dbReference type="EMBL" id="MBP0049556.1"/>
    </source>
</evidence>
<dbReference type="InterPro" id="IPR036390">
    <property type="entry name" value="WH_DNA-bd_sf"/>
</dbReference>
<dbReference type="PANTHER" id="PTHR30154:SF0">
    <property type="entry name" value="LEUCINE-RESPONSIVE REGULATORY PROTEIN"/>
    <property type="match status" value="1"/>
</dbReference>
<evidence type="ECO:0000256" key="5">
    <source>
        <dbReference type="ARBA" id="ARBA00039227"/>
    </source>
</evidence>
<evidence type="ECO:0000256" key="1">
    <source>
        <dbReference type="ARBA" id="ARBA00023015"/>
    </source>
</evidence>
<evidence type="ECO:0000256" key="2">
    <source>
        <dbReference type="ARBA" id="ARBA00023125"/>
    </source>
</evidence>
<dbReference type="SMART" id="SM00344">
    <property type="entry name" value="HTH_ASNC"/>
    <property type="match status" value="1"/>
</dbReference>
<protein>
    <recommendedName>
        <fullName evidence="5">Leucine-responsive regulatory protein</fullName>
    </recommendedName>
</protein>
<dbReference type="InterPro" id="IPR019885">
    <property type="entry name" value="Tscrpt_reg_HTH_AsnC-type_CS"/>
</dbReference>
<sequence length="165" mass="18985">MTVTRTARQRKLDRIDRNILTILQQEGRISYTDLAERVGLSTTPCMERVKRLERDGVITGYRATVDPEMLNYNLLVFVEIALSYQSPDAFERFNRAVSTLPYILECHLVSGDADYLLKARLHDMSQYRELLGDMLLTLPGVKNSKSYIVMEEVKERHMLPVDATS</sequence>